<dbReference type="OrthoDB" id="1733656at2759"/>
<dbReference type="Gene3D" id="3.90.550.10">
    <property type="entry name" value="Spore Coat Polysaccharide Biosynthesis Protein SpsA, Chain A"/>
    <property type="match status" value="1"/>
</dbReference>
<dbReference type="InterPro" id="IPR004263">
    <property type="entry name" value="Exostosin"/>
</dbReference>
<dbReference type="Pfam" id="PF09258">
    <property type="entry name" value="Glyco_transf_64"/>
    <property type="match status" value="1"/>
</dbReference>
<keyword evidence="8" id="KW-1185">Reference proteome</keyword>
<protein>
    <submittedName>
        <fullName evidence="7">Glycosyl transferase family 64 domain-containing protein</fullName>
    </submittedName>
</protein>
<feature type="domain" description="Glycosyl transferase 64" evidence="6">
    <location>
        <begin position="106"/>
        <end position="350"/>
    </location>
</feature>
<dbReference type="EMBL" id="JAGPNK010000009">
    <property type="protein sequence ID" value="KAH7313562.1"/>
    <property type="molecule type" value="Genomic_DNA"/>
</dbReference>
<evidence type="ECO:0000313" key="8">
    <source>
        <dbReference type="Proteomes" id="UP000813444"/>
    </source>
</evidence>
<keyword evidence="5" id="KW-0812">Transmembrane</keyword>
<sequence>MEPYYSSMQNAFKNRSYRRMGILIGAIAALIICAGAFLHYGPETRIPSWSDFGMPASDDDQNLVVDTPTVHKTDGRVDLCSTEHAPAAREFEKTIAKYSHLKEDKFTIAMQTYKRPDELKRTLDALLSEDIPSLEEVFIVWNDLDENPPSNYKSEFGVPVTYRMSERNSLNMRLQPKPDYKTQAILLTDDDVYYHPSDLEFVFQTWRKFGHNRLVGALARCSTVDDKSKQWKYGFCSKNDDNYAMVLTNLAFSHIAFMDYYSSSDPRMTRIRDYVDKGLNCEDIAMNFVTSYLTREGPLLVTGHEKYVNYEPKQGISRKPGHLEARSKCLNDFAEMFSCMPLVNETAYVDRGVRPM</sequence>
<evidence type="ECO:0000256" key="1">
    <source>
        <dbReference type="ARBA" id="ARBA00004370"/>
    </source>
</evidence>
<name>A0A8K0WQB7_9HYPO</name>
<keyword evidence="3 5" id="KW-0472">Membrane</keyword>
<dbReference type="GO" id="GO:0016757">
    <property type="term" value="F:glycosyltransferase activity"/>
    <property type="evidence" value="ECO:0007669"/>
    <property type="project" value="InterPro"/>
</dbReference>
<comment type="subcellular location">
    <subcellularLocation>
        <location evidence="1">Membrane</location>
    </subcellularLocation>
</comment>
<dbReference type="InterPro" id="IPR015338">
    <property type="entry name" value="GT64_dom"/>
</dbReference>
<keyword evidence="5" id="KW-1133">Transmembrane helix</keyword>
<dbReference type="PANTHER" id="PTHR48261:SF2">
    <property type="entry name" value="ACETYLGLUCOSAMINYLTRANSFERASE"/>
    <property type="match status" value="1"/>
</dbReference>
<dbReference type="Proteomes" id="UP000813444">
    <property type="component" value="Unassembled WGS sequence"/>
</dbReference>
<evidence type="ECO:0000256" key="4">
    <source>
        <dbReference type="ARBA" id="ARBA00023157"/>
    </source>
</evidence>
<evidence type="ECO:0000256" key="5">
    <source>
        <dbReference type="SAM" id="Phobius"/>
    </source>
</evidence>
<dbReference type="PANTHER" id="PTHR48261">
    <property type="entry name" value="ACETYLGLUCOSAMINYLTRANSFERASE"/>
    <property type="match status" value="1"/>
</dbReference>
<evidence type="ECO:0000259" key="6">
    <source>
        <dbReference type="Pfam" id="PF09258"/>
    </source>
</evidence>
<comment type="caution">
    <text evidence="7">The sequence shown here is derived from an EMBL/GenBank/DDBJ whole genome shotgun (WGS) entry which is preliminary data.</text>
</comment>
<evidence type="ECO:0000256" key="2">
    <source>
        <dbReference type="ARBA" id="ARBA00022679"/>
    </source>
</evidence>
<dbReference type="InterPro" id="IPR029044">
    <property type="entry name" value="Nucleotide-diphossugar_trans"/>
</dbReference>
<gene>
    <name evidence="7" type="ORF">B0I35DRAFT_410541</name>
</gene>
<accession>A0A8K0WQB7</accession>
<reference evidence="7" key="1">
    <citation type="journal article" date="2021" name="Nat. Commun.">
        <title>Genetic determinants of endophytism in the Arabidopsis root mycobiome.</title>
        <authorList>
            <person name="Mesny F."/>
            <person name="Miyauchi S."/>
            <person name="Thiergart T."/>
            <person name="Pickel B."/>
            <person name="Atanasova L."/>
            <person name="Karlsson M."/>
            <person name="Huettel B."/>
            <person name="Barry K.W."/>
            <person name="Haridas S."/>
            <person name="Chen C."/>
            <person name="Bauer D."/>
            <person name="Andreopoulos W."/>
            <person name="Pangilinan J."/>
            <person name="LaButti K."/>
            <person name="Riley R."/>
            <person name="Lipzen A."/>
            <person name="Clum A."/>
            <person name="Drula E."/>
            <person name="Henrissat B."/>
            <person name="Kohler A."/>
            <person name="Grigoriev I.V."/>
            <person name="Martin F.M."/>
            <person name="Hacquard S."/>
        </authorList>
    </citation>
    <scope>NUCLEOTIDE SEQUENCE</scope>
    <source>
        <strain evidence="7">MPI-CAGE-CH-0235</strain>
    </source>
</reference>
<dbReference type="SUPFAM" id="SSF53448">
    <property type="entry name" value="Nucleotide-diphospho-sugar transferases"/>
    <property type="match status" value="1"/>
</dbReference>
<organism evidence="7 8">
    <name type="scientific">Stachybotrys elegans</name>
    <dbReference type="NCBI Taxonomy" id="80388"/>
    <lineage>
        <taxon>Eukaryota</taxon>
        <taxon>Fungi</taxon>
        <taxon>Dikarya</taxon>
        <taxon>Ascomycota</taxon>
        <taxon>Pezizomycotina</taxon>
        <taxon>Sordariomycetes</taxon>
        <taxon>Hypocreomycetidae</taxon>
        <taxon>Hypocreales</taxon>
        <taxon>Stachybotryaceae</taxon>
        <taxon>Stachybotrys</taxon>
    </lineage>
</organism>
<keyword evidence="2 7" id="KW-0808">Transferase</keyword>
<dbReference type="GO" id="GO:0016020">
    <property type="term" value="C:membrane"/>
    <property type="evidence" value="ECO:0007669"/>
    <property type="project" value="UniProtKB-SubCell"/>
</dbReference>
<evidence type="ECO:0000313" key="7">
    <source>
        <dbReference type="EMBL" id="KAH7313562.1"/>
    </source>
</evidence>
<evidence type="ECO:0000256" key="3">
    <source>
        <dbReference type="ARBA" id="ARBA00023136"/>
    </source>
</evidence>
<feature type="transmembrane region" description="Helical" evidence="5">
    <location>
        <begin position="21"/>
        <end position="40"/>
    </location>
</feature>
<proteinExistence type="predicted"/>
<dbReference type="AlphaFoldDB" id="A0A8K0WQB7"/>
<keyword evidence="4" id="KW-1015">Disulfide bond</keyword>